<dbReference type="eggNOG" id="COG0446">
    <property type="taxonomic scope" value="Bacteria"/>
</dbReference>
<dbReference type="SUPFAM" id="SSF51905">
    <property type="entry name" value="FAD/NAD(P)-binding domain"/>
    <property type="match status" value="2"/>
</dbReference>
<dbReference type="Gene3D" id="3.50.50.100">
    <property type="match status" value="1"/>
</dbReference>
<organism evidence="2 3">
    <name type="scientific">Thioalkalivibrio nitratireducens (strain DSM 14787 / UNIQEM 213 / ALEN2)</name>
    <dbReference type="NCBI Taxonomy" id="1255043"/>
    <lineage>
        <taxon>Bacteria</taxon>
        <taxon>Pseudomonadati</taxon>
        <taxon>Pseudomonadota</taxon>
        <taxon>Gammaproteobacteria</taxon>
        <taxon>Chromatiales</taxon>
        <taxon>Ectothiorhodospiraceae</taxon>
        <taxon>Thioalkalivibrio</taxon>
    </lineage>
</organism>
<dbReference type="InterPro" id="IPR023753">
    <property type="entry name" value="FAD/NAD-binding_dom"/>
</dbReference>
<dbReference type="HOGENOM" id="CLU_050485_0_0_6"/>
<dbReference type="STRING" id="1255043.TVNIR_1180"/>
<keyword evidence="3" id="KW-1185">Reference proteome</keyword>
<evidence type="ECO:0000259" key="1">
    <source>
        <dbReference type="Pfam" id="PF07992"/>
    </source>
</evidence>
<dbReference type="PANTHER" id="PTHR43755">
    <property type="match status" value="1"/>
</dbReference>
<dbReference type="Pfam" id="PF07992">
    <property type="entry name" value="Pyr_redox_2"/>
    <property type="match status" value="1"/>
</dbReference>
<dbReference type="EMBL" id="CP003989">
    <property type="protein sequence ID" value="AGA32855.1"/>
    <property type="molecule type" value="Genomic_DNA"/>
</dbReference>
<reference evidence="2" key="1">
    <citation type="submission" date="2015-12" db="EMBL/GenBank/DDBJ databases">
        <authorList>
            <person name="Tikhonova T.V."/>
            <person name="Pavlov A.R."/>
            <person name="Beletsky A.V."/>
            <person name="Mardanov A.V."/>
            <person name="Sorokin D.Y."/>
            <person name="Ravin N.V."/>
            <person name="Popov V.O."/>
        </authorList>
    </citation>
    <scope>NUCLEOTIDE SEQUENCE</scope>
    <source>
        <strain evidence="2">DSM 14787</strain>
    </source>
</reference>
<sequence>MQRLQSQGTLLMTRITVIGAGFGALTAVRKLRAADRELTIDVIAPKPELVYYPSTIWIPTGLRRPEDVVVDLNPFFRRMGVNYHQASATGLRDGGRVVITDAGEVPNDGLVIASGGRFLKKLPGIEHSITPCEGVPAAVAIRDRIAAMQGGTIAFGFAGNPKEPSAMRGGPVFEFMFGIDQHLRKRGDRDRFKLVFFTPAPKPGNRLGPKAVEGLLKEMKRRDIETHLGHKLKAFEADKVITEGGEFGADLIVFMPGMTGNAWFDDTELPRSEGGLLQANELCQVVGQDKVYVAGDSGSFPGPDWLPKQAHMADLQAEAAVANLLGEFADKAPSQTYKTELICIVDTRTSGILVKRTEKRSVILPATPMFHWAKRAFEWWYLRQYR</sequence>
<feature type="domain" description="FAD/NAD(P)-binding" evidence="1">
    <location>
        <begin position="14"/>
        <end position="313"/>
    </location>
</feature>
<dbReference type="PANTHER" id="PTHR43755:SF1">
    <property type="entry name" value="FAD-DEPENDENT PYRIDINE NUCLEOTIDE-DISULPHIDE OXIDOREDUCTASE"/>
    <property type="match status" value="1"/>
</dbReference>
<evidence type="ECO:0000313" key="3">
    <source>
        <dbReference type="Proteomes" id="UP000010809"/>
    </source>
</evidence>
<dbReference type="PATRIC" id="fig|1255043.3.peg.1193"/>
<protein>
    <submittedName>
        <fullName evidence="2">Sulfide-quinone reductase</fullName>
    </submittedName>
</protein>
<dbReference type="KEGG" id="tni:TVNIR_1180"/>
<dbReference type="InterPro" id="IPR036188">
    <property type="entry name" value="FAD/NAD-bd_sf"/>
</dbReference>
<dbReference type="InterPro" id="IPR052541">
    <property type="entry name" value="SQRD"/>
</dbReference>
<evidence type="ECO:0000313" key="2">
    <source>
        <dbReference type="EMBL" id="AGA32855.1"/>
    </source>
</evidence>
<name>L0DV35_THIND</name>
<gene>
    <name evidence="2" type="ordered locus">TVNIR_1180</name>
</gene>
<dbReference type="AlphaFoldDB" id="L0DV35"/>
<proteinExistence type="predicted"/>
<accession>L0DV35</accession>
<dbReference type="Proteomes" id="UP000010809">
    <property type="component" value="Chromosome"/>
</dbReference>
<dbReference type="GO" id="GO:0016491">
    <property type="term" value="F:oxidoreductase activity"/>
    <property type="evidence" value="ECO:0007669"/>
    <property type="project" value="InterPro"/>
</dbReference>